<proteinExistence type="predicted"/>
<evidence type="ECO:0000256" key="1">
    <source>
        <dbReference type="SAM" id="MobiDB-lite"/>
    </source>
</evidence>
<feature type="domain" description="C2" evidence="2">
    <location>
        <begin position="1"/>
        <end position="97"/>
    </location>
</feature>
<dbReference type="AlphaFoldDB" id="A0A485KQV4"/>
<sequence>MPELHVRAVSGRNLPVVFGQQVPLCKLQVNNQIHKTSVHNASGGYPVWNERFTFHAINPHADVILITIEDWRSNGHIGMCRVPVNNLLHGQVVDQWLPVSRGALQGQGEVNIRMQVLGHVPQHHAAAPRHPAPRHHYVLRQQEVQLAAIRQERIQIQRQLHANRRMPVRAPAPPQQYGRGAAPNPAQDPQKAGGQEPQVNDVLGPANNVQPFQFEPANNVHPFQFEHNQPVFNPINYGNGYVDDYMNGGDDDYGGGYDDYGGGYDDYGGGYNYGGGYDNGGDYGGDYGGDF</sequence>
<dbReference type="SUPFAM" id="SSF49562">
    <property type="entry name" value="C2 domain (Calcium/lipid-binding domain, CaLB)"/>
    <property type="match status" value="1"/>
</dbReference>
<evidence type="ECO:0000259" key="2">
    <source>
        <dbReference type="PROSITE" id="PS50004"/>
    </source>
</evidence>
<dbReference type="Gene3D" id="2.60.40.150">
    <property type="entry name" value="C2 domain"/>
    <property type="match status" value="1"/>
</dbReference>
<dbReference type="InterPro" id="IPR035892">
    <property type="entry name" value="C2_domain_sf"/>
</dbReference>
<dbReference type="PANTHER" id="PTHR47052">
    <property type="entry name" value="CONSERVED SERINE PROLINE-RICH PROTEIN (AFU_ORTHOLOGUE AFUA_2G01790)"/>
    <property type="match status" value="1"/>
</dbReference>
<dbReference type="EMBL" id="VJMH01005193">
    <property type="protein sequence ID" value="KAF0699190.1"/>
    <property type="molecule type" value="Genomic_DNA"/>
</dbReference>
<evidence type="ECO:0000313" key="5">
    <source>
        <dbReference type="Proteomes" id="UP000332933"/>
    </source>
</evidence>
<evidence type="ECO:0000313" key="3">
    <source>
        <dbReference type="EMBL" id="KAF0699190.1"/>
    </source>
</evidence>
<dbReference type="CDD" id="cd00030">
    <property type="entry name" value="C2"/>
    <property type="match status" value="1"/>
</dbReference>
<dbReference type="EMBL" id="CAADRA010005214">
    <property type="protein sequence ID" value="VFT87117.1"/>
    <property type="molecule type" value="Genomic_DNA"/>
</dbReference>
<dbReference type="InterPro" id="IPR000008">
    <property type="entry name" value="C2_dom"/>
</dbReference>
<accession>A0A485KQV4</accession>
<gene>
    <name evidence="4" type="primary">Aste57867_10242</name>
    <name evidence="3" type="ORF">As57867_010203</name>
    <name evidence="4" type="ORF">ASTE57867_10242</name>
</gene>
<name>A0A485KQV4_9STRA</name>
<feature type="region of interest" description="Disordered" evidence="1">
    <location>
        <begin position="160"/>
        <end position="204"/>
    </location>
</feature>
<dbReference type="PANTHER" id="PTHR47052:SF3">
    <property type="entry name" value="INGRESSION PROTEIN 1"/>
    <property type="match status" value="1"/>
</dbReference>
<dbReference type="Pfam" id="PF00168">
    <property type="entry name" value="C2"/>
    <property type="match status" value="1"/>
</dbReference>
<dbReference type="OrthoDB" id="270970at2759"/>
<dbReference type="InterPro" id="IPR052981">
    <property type="entry name" value="Ingression_C2_domain"/>
</dbReference>
<dbReference type="PROSITE" id="PS50004">
    <property type="entry name" value="C2"/>
    <property type="match status" value="1"/>
</dbReference>
<evidence type="ECO:0000313" key="4">
    <source>
        <dbReference type="EMBL" id="VFT87117.1"/>
    </source>
</evidence>
<protein>
    <submittedName>
        <fullName evidence="4">Aste57867_10242 protein</fullName>
    </submittedName>
</protein>
<dbReference type="Proteomes" id="UP000332933">
    <property type="component" value="Unassembled WGS sequence"/>
</dbReference>
<organism evidence="4 5">
    <name type="scientific">Aphanomyces stellatus</name>
    <dbReference type="NCBI Taxonomy" id="120398"/>
    <lineage>
        <taxon>Eukaryota</taxon>
        <taxon>Sar</taxon>
        <taxon>Stramenopiles</taxon>
        <taxon>Oomycota</taxon>
        <taxon>Saprolegniomycetes</taxon>
        <taxon>Saprolegniales</taxon>
        <taxon>Verrucalvaceae</taxon>
        <taxon>Aphanomyces</taxon>
    </lineage>
</organism>
<keyword evidence="5" id="KW-1185">Reference proteome</keyword>
<dbReference type="SMART" id="SM00239">
    <property type="entry name" value="C2"/>
    <property type="match status" value="1"/>
</dbReference>
<reference evidence="4 5" key="1">
    <citation type="submission" date="2019-03" db="EMBL/GenBank/DDBJ databases">
        <authorList>
            <person name="Gaulin E."/>
            <person name="Dumas B."/>
        </authorList>
    </citation>
    <scope>NUCLEOTIDE SEQUENCE [LARGE SCALE GENOMIC DNA]</scope>
    <source>
        <strain evidence="4">CBS 568.67</strain>
    </source>
</reference>
<reference evidence="3" key="2">
    <citation type="submission" date="2019-06" db="EMBL/GenBank/DDBJ databases">
        <title>Genomics analysis of Aphanomyces spp. identifies a new class of oomycete effector associated with host adaptation.</title>
        <authorList>
            <person name="Gaulin E."/>
        </authorList>
    </citation>
    <scope>NUCLEOTIDE SEQUENCE</scope>
    <source>
        <strain evidence="3">CBS 578.67</strain>
    </source>
</reference>